<evidence type="ECO:0000313" key="2">
    <source>
        <dbReference type="EMBL" id="TNN75767.1"/>
    </source>
</evidence>
<proteinExistence type="predicted"/>
<sequence>MKRGVYSLGSQHTVTRSFIHGRGGPSSAGSAGTTRHRGLNTLLTVKPAHGNWTLAGLSVPYPAPGLDFTFSAQLNDGDGKMPKPEASKWNPETRALLTAVVVVAPRQKLKPQGEGRESLDLLREAGWSERGVGVVTLPPLDGPSGLHAALERGLRHQVEAQRLRLPLGPRVGVVRAVNVQVVVQIHLDGQISCS</sequence>
<dbReference type="EMBL" id="SRLO01000100">
    <property type="protein sequence ID" value="TNN75767.1"/>
    <property type="molecule type" value="Genomic_DNA"/>
</dbReference>
<reference evidence="2 3" key="1">
    <citation type="submission" date="2019-03" db="EMBL/GenBank/DDBJ databases">
        <title>First draft genome of Liparis tanakae, snailfish: a comprehensive survey of snailfish specific genes.</title>
        <authorList>
            <person name="Kim W."/>
            <person name="Song I."/>
            <person name="Jeong J.-H."/>
            <person name="Kim D."/>
            <person name="Kim S."/>
            <person name="Ryu S."/>
            <person name="Song J.Y."/>
            <person name="Lee S.K."/>
        </authorList>
    </citation>
    <scope>NUCLEOTIDE SEQUENCE [LARGE SCALE GENOMIC DNA]</scope>
    <source>
        <tissue evidence="2">Muscle</tissue>
    </source>
</reference>
<comment type="caution">
    <text evidence="2">The sequence shown here is derived from an EMBL/GenBank/DDBJ whole genome shotgun (WGS) entry which is preliminary data.</text>
</comment>
<accession>A0A4Z2ICZ5</accession>
<evidence type="ECO:0000256" key="1">
    <source>
        <dbReference type="SAM" id="MobiDB-lite"/>
    </source>
</evidence>
<name>A0A4Z2ICZ5_9TELE</name>
<protein>
    <submittedName>
        <fullName evidence="2">Uncharacterized protein</fullName>
    </submittedName>
</protein>
<keyword evidence="3" id="KW-1185">Reference proteome</keyword>
<evidence type="ECO:0000313" key="3">
    <source>
        <dbReference type="Proteomes" id="UP000314294"/>
    </source>
</evidence>
<dbReference type="Proteomes" id="UP000314294">
    <property type="component" value="Unassembled WGS sequence"/>
</dbReference>
<feature type="region of interest" description="Disordered" evidence="1">
    <location>
        <begin position="16"/>
        <end position="35"/>
    </location>
</feature>
<organism evidence="2 3">
    <name type="scientific">Liparis tanakae</name>
    <name type="common">Tanaka's snailfish</name>
    <dbReference type="NCBI Taxonomy" id="230148"/>
    <lineage>
        <taxon>Eukaryota</taxon>
        <taxon>Metazoa</taxon>
        <taxon>Chordata</taxon>
        <taxon>Craniata</taxon>
        <taxon>Vertebrata</taxon>
        <taxon>Euteleostomi</taxon>
        <taxon>Actinopterygii</taxon>
        <taxon>Neopterygii</taxon>
        <taxon>Teleostei</taxon>
        <taxon>Neoteleostei</taxon>
        <taxon>Acanthomorphata</taxon>
        <taxon>Eupercaria</taxon>
        <taxon>Perciformes</taxon>
        <taxon>Cottioidei</taxon>
        <taxon>Cottales</taxon>
        <taxon>Liparidae</taxon>
        <taxon>Liparis</taxon>
    </lineage>
</organism>
<gene>
    <name evidence="2" type="ORF">EYF80_014130</name>
</gene>
<dbReference type="AlphaFoldDB" id="A0A4Z2ICZ5"/>